<dbReference type="EMBL" id="JAADZU010000017">
    <property type="protein sequence ID" value="NDK89442.1"/>
    <property type="molecule type" value="Genomic_DNA"/>
</dbReference>
<sequence length="337" mass="33616">MILTLTAHPSLDRTLELAAPLARGEVQRAVGVRNEPGGKGINVSRVIAASEMPTRAILPAHDGDPLLTALRGVGLEIDAVGVSGDVRTNITIAEADGTTTKINAPGPALDADAVDALTGLLLDRAADAAWVALCGSLPAGVPDDWYRTLADSLAPLGCRVAIDTSGAPLTAAVAGPVDLIKPNETELAEACGLDPAVLRAALAAGDLGPIVAASQTMAERIGGSVLATLGATGAILTTTGGSWFASPPPIVPRSTVGAGDSSLAGYLIAATRGDDEPGRLRSAVAYGAAATALPGTQAPRPEHLDLAHIPVTALSTSPVQAGSPVPTIPTPTGLSPE</sequence>
<comment type="caution">
    <text evidence="9">The sequence shown here is derived from an EMBL/GenBank/DDBJ whole genome shotgun (WGS) entry which is preliminary data.</text>
</comment>
<dbReference type="InterPro" id="IPR029056">
    <property type="entry name" value="Ribokinase-like"/>
</dbReference>
<dbReference type="AlphaFoldDB" id="A0A7K3LMG3"/>
<dbReference type="RefSeq" id="WP_059039975.1">
    <property type="nucleotide sequence ID" value="NZ_JAADZU010000017.1"/>
</dbReference>
<dbReference type="NCBIfam" id="TIGR03168">
    <property type="entry name" value="1-PFK"/>
    <property type="match status" value="1"/>
</dbReference>
<dbReference type="SUPFAM" id="SSF53613">
    <property type="entry name" value="Ribokinase-like"/>
    <property type="match status" value="1"/>
</dbReference>
<dbReference type="CDD" id="cd01164">
    <property type="entry name" value="FruK_PfkB_like"/>
    <property type="match status" value="1"/>
</dbReference>
<keyword evidence="5" id="KW-0067">ATP-binding</keyword>
<dbReference type="GO" id="GO:0005524">
    <property type="term" value="F:ATP binding"/>
    <property type="evidence" value="ECO:0007669"/>
    <property type="project" value="UniProtKB-KW"/>
</dbReference>
<dbReference type="InterPro" id="IPR011611">
    <property type="entry name" value="PfkB_dom"/>
</dbReference>
<comment type="similarity">
    <text evidence="1">Belongs to the carbohydrate kinase PfkB family.</text>
</comment>
<reference evidence="9 10" key="1">
    <citation type="submission" date="2020-01" db="EMBL/GenBank/DDBJ databases">
        <title>Investigation of new actinobacteria for the biodesulphurisation of diesel fuel.</title>
        <authorList>
            <person name="Athi Narayanan S.M."/>
        </authorList>
    </citation>
    <scope>NUCLEOTIDE SEQUENCE [LARGE SCALE GENOMIC DNA]</scope>
    <source>
        <strain evidence="9 10">213E</strain>
    </source>
</reference>
<evidence type="ECO:0000256" key="7">
    <source>
        <dbReference type="SAM" id="MobiDB-lite"/>
    </source>
</evidence>
<evidence type="ECO:0000259" key="8">
    <source>
        <dbReference type="Pfam" id="PF00294"/>
    </source>
</evidence>
<gene>
    <name evidence="9" type="ORF">GYA93_07575</name>
</gene>
<dbReference type="GO" id="GO:0005829">
    <property type="term" value="C:cytosol"/>
    <property type="evidence" value="ECO:0007669"/>
    <property type="project" value="TreeGrafter"/>
</dbReference>
<evidence type="ECO:0000256" key="1">
    <source>
        <dbReference type="ARBA" id="ARBA00010688"/>
    </source>
</evidence>
<evidence type="ECO:0000256" key="3">
    <source>
        <dbReference type="ARBA" id="ARBA00022741"/>
    </source>
</evidence>
<proteinExistence type="inferred from homology"/>
<evidence type="ECO:0000256" key="5">
    <source>
        <dbReference type="ARBA" id="ARBA00022840"/>
    </source>
</evidence>
<name>A0A7K3LMG3_9ACTN</name>
<feature type="domain" description="Carbohydrate kinase PfkB" evidence="8">
    <location>
        <begin position="23"/>
        <end position="301"/>
    </location>
</feature>
<organism evidence="9 10">
    <name type="scientific">Gordonia desulfuricans</name>
    <dbReference type="NCBI Taxonomy" id="89051"/>
    <lineage>
        <taxon>Bacteria</taxon>
        <taxon>Bacillati</taxon>
        <taxon>Actinomycetota</taxon>
        <taxon>Actinomycetes</taxon>
        <taxon>Mycobacteriales</taxon>
        <taxon>Gordoniaceae</taxon>
        <taxon>Gordonia</taxon>
    </lineage>
</organism>
<keyword evidence="10" id="KW-1185">Reference proteome</keyword>
<feature type="region of interest" description="Disordered" evidence="7">
    <location>
        <begin position="317"/>
        <end position="337"/>
    </location>
</feature>
<keyword evidence="3" id="KW-0547">Nucleotide-binding</keyword>
<dbReference type="PROSITE" id="PS00584">
    <property type="entry name" value="PFKB_KINASES_2"/>
    <property type="match status" value="1"/>
</dbReference>
<dbReference type="Gene3D" id="3.40.1190.20">
    <property type="match status" value="1"/>
</dbReference>
<dbReference type="Proteomes" id="UP000466307">
    <property type="component" value="Unassembled WGS sequence"/>
</dbReference>
<dbReference type="Pfam" id="PF00294">
    <property type="entry name" value="PfkB"/>
    <property type="match status" value="1"/>
</dbReference>
<keyword evidence="2 6" id="KW-0808">Transferase</keyword>
<dbReference type="InterPro" id="IPR017583">
    <property type="entry name" value="Tagatose/fructose_Pkinase"/>
</dbReference>
<keyword evidence="4 9" id="KW-0418">Kinase</keyword>
<dbReference type="GO" id="GO:0008443">
    <property type="term" value="F:phosphofructokinase activity"/>
    <property type="evidence" value="ECO:0007669"/>
    <property type="project" value="TreeGrafter"/>
</dbReference>
<dbReference type="PIRSF" id="PIRSF000535">
    <property type="entry name" value="1PFK/6PFK/LacC"/>
    <property type="match status" value="1"/>
</dbReference>
<accession>A0A7K3LMG3</accession>
<evidence type="ECO:0000313" key="10">
    <source>
        <dbReference type="Proteomes" id="UP000466307"/>
    </source>
</evidence>
<dbReference type="InterPro" id="IPR002173">
    <property type="entry name" value="Carboh/pur_kinase_PfkB_CS"/>
</dbReference>
<dbReference type="PANTHER" id="PTHR46566:SF5">
    <property type="entry name" value="1-PHOSPHOFRUCTOKINASE"/>
    <property type="match status" value="1"/>
</dbReference>
<evidence type="ECO:0000256" key="6">
    <source>
        <dbReference type="PIRNR" id="PIRNR000535"/>
    </source>
</evidence>
<evidence type="ECO:0000313" key="9">
    <source>
        <dbReference type="EMBL" id="NDK89442.1"/>
    </source>
</evidence>
<dbReference type="PANTHER" id="PTHR46566">
    <property type="entry name" value="1-PHOSPHOFRUCTOKINASE-RELATED"/>
    <property type="match status" value="1"/>
</dbReference>
<evidence type="ECO:0000256" key="4">
    <source>
        <dbReference type="ARBA" id="ARBA00022777"/>
    </source>
</evidence>
<evidence type="ECO:0000256" key="2">
    <source>
        <dbReference type="ARBA" id="ARBA00022679"/>
    </source>
</evidence>
<protein>
    <submittedName>
        <fullName evidence="9">1-phosphofructokinase family hexose kinase</fullName>
    </submittedName>
</protein>